<comment type="caution">
    <text evidence="7">The sequence shown here is derived from an EMBL/GenBank/DDBJ whole genome shotgun (WGS) entry which is preliminary data.</text>
</comment>
<dbReference type="GO" id="GO:0008234">
    <property type="term" value="F:cysteine-type peptidase activity"/>
    <property type="evidence" value="ECO:0007669"/>
    <property type="project" value="UniProtKB-KW"/>
</dbReference>
<evidence type="ECO:0000259" key="5">
    <source>
        <dbReference type="SMART" id="SM00645"/>
    </source>
</evidence>
<keyword evidence="2" id="KW-0645">Protease</keyword>
<evidence type="ECO:0000256" key="1">
    <source>
        <dbReference type="ARBA" id="ARBA00008455"/>
    </source>
</evidence>
<reference evidence="7 8" key="1">
    <citation type="journal article" date="2023" name="Int. J. Mol. Sci.">
        <title>De Novo Assembly and Annotation of 11 Diverse Shrub Willow (Salix) Genomes Reveals Novel Gene Organization in Sex-Linked Regions.</title>
        <authorList>
            <person name="Hyden B."/>
            <person name="Feng K."/>
            <person name="Yates T.B."/>
            <person name="Jawdy S."/>
            <person name="Cereghino C."/>
            <person name="Smart L.B."/>
            <person name="Muchero W."/>
        </authorList>
    </citation>
    <scope>NUCLEOTIDE SEQUENCE [LARGE SCALE GENOMIC DNA]</scope>
    <source>
        <tissue evidence="7">Shoot tip</tissue>
    </source>
</reference>
<dbReference type="SMART" id="SM00848">
    <property type="entry name" value="Inhibitor_I29"/>
    <property type="match status" value="1"/>
</dbReference>
<feature type="domain" description="Cathepsin propeptide inhibitor" evidence="6">
    <location>
        <begin position="9"/>
        <end position="55"/>
    </location>
</feature>
<dbReference type="Pfam" id="PF08246">
    <property type="entry name" value="Inhibitor_I29"/>
    <property type="match status" value="1"/>
</dbReference>
<keyword evidence="8" id="KW-1185">Reference proteome</keyword>
<evidence type="ECO:0000256" key="4">
    <source>
        <dbReference type="ARBA" id="ARBA00022807"/>
    </source>
</evidence>
<keyword evidence="4" id="KW-0788">Thiol protease</keyword>
<dbReference type="Gene3D" id="3.90.70.10">
    <property type="entry name" value="Cysteine proteinases"/>
    <property type="match status" value="1"/>
</dbReference>
<evidence type="ECO:0000256" key="2">
    <source>
        <dbReference type="ARBA" id="ARBA00022670"/>
    </source>
</evidence>
<sequence>MDSSVWTCNKDGSEKETRYSIFKENVARIDALNSQTGKSYKLGVYQFADLSNEEFKASRNRFKGHMCTPQVFRYENVSAVPASVERRNKGAVTPVKDQGQSGCWWAFSAVAAMERINQITTGKLISLSEQEVVDCDTKGEDQGCNGGLMDDGLCGIAMQASYPTA</sequence>
<evidence type="ECO:0000313" key="8">
    <source>
        <dbReference type="Proteomes" id="UP001162972"/>
    </source>
</evidence>
<keyword evidence="3" id="KW-0378">Hydrolase</keyword>
<dbReference type="InterPro" id="IPR000668">
    <property type="entry name" value="Peptidase_C1A_C"/>
</dbReference>
<dbReference type="PANTHER" id="PTHR12411">
    <property type="entry name" value="CYSTEINE PROTEASE FAMILY C1-RELATED"/>
    <property type="match status" value="1"/>
</dbReference>
<dbReference type="Proteomes" id="UP001162972">
    <property type="component" value="Chromosome 5"/>
</dbReference>
<protein>
    <submittedName>
        <fullName evidence="7">Uncharacterized protein</fullName>
    </submittedName>
</protein>
<dbReference type="SUPFAM" id="SSF54001">
    <property type="entry name" value="Cysteine proteinases"/>
    <property type="match status" value="1"/>
</dbReference>
<dbReference type="EMBL" id="JAPFFJ010000013">
    <property type="protein sequence ID" value="KAJ6413480.1"/>
    <property type="molecule type" value="Genomic_DNA"/>
</dbReference>
<evidence type="ECO:0000313" key="7">
    <source>
        <dbReference type="EMBL" id="KAJ6413480.1"/>
    </source>
</evidence>
<dbReference type="SMART" id="SM00645">
    <property type="entry name" value="Pept_C1"/>
    <property type="match status" value="1"/>
</dbReference>
<comment type="similarity">
    <text evidence="1">Belongs to the peptidase C1 family.</text>
</comment>
<name>A0AAD6JYA2_9ROSI</name>
<dbReference type="Pfam" id="PF00112">
    <property type="entry name" value="Peptidase_C1"/>
    <property type="match status" value="1"/>
</dbReference>
<evidence type="ECO:0000256" key="3">
    <source>
        <dbReference type="ARBA" id="ARBA00022801"/>
    </source>
</evidence>
<dbReference type="InterPro" id="IPR013128">
    <property type="entry name" value="Peptidase_C1A"/>
</dbReference>
<dbReference type="InterPro" id="IPR013201">
    <property type="entry name" value="Prot_inhib_I29"/>
</dbReference>
<organism evidence="7 8">
    <name type="scientific">Salix udensis</name>
    <dbReference type="NCBI Taxonomy" id="889485"/>
    <lineage>
        <taxon>Eukaryota</taxon>
        <taxon>Viridiplantae</taxon>
        <taxon>Streptophyta</taxon>
        <taxon>Embryophyta</taxon>
        <taxon>Tracheophyta</taxon>
        <taxon>Spermatophyta</taxon>
        <taxon>Magnoliopsida</taxon>
        <taxon>eudicotyledons</taxon>
        <taxon>Gunneridae</taxon>
        <taxon>Pentapetalae</taxon>
        <taxon>rosids</taxon>
        <taxon>fabids</taxon>
        <taxon>Malpighiales</taxon>
        <taxon>Salicaceae</taxon>
        <taxon>Saliceae</taxon>
        <taxon>Salix</taxon>
    </lineage>
</organism>
<accession>A0AAD6JYA2</accession>
<dbReference type="GO" id="GO:0006508">
    <property type="term" value="P:proteolysis"/>
    <property type="evidence" value="ECO:0007669"/>
    <property type="project" value="UniProtKB-KW"/>
</dbReference>
<dbReference type="AlphaFoldDB" id="A0AAD6JYA2"/>
<dbReference type="InterPro" id="IPR038765">
    <property type="entry name" value="Papain-like_cys_pep_sf"/>
</dbReference>
<feature type="domain" description="Peptidase C1A papain C-terminal" evidence="5">
    <location>
        <begin position="80"/>
        <end position="164"/>
    </location>
</feature>
<proteinExistence type="inferred from homology"/>
<evidence type="ECO:0000259" key="6">
    <source>
        <dbReference type="SMART" id="SM00848"/>
    </source>
</evidence>
<gene>
    <name evidence="7" type="ORF">OIU84_006305</name>
</gene>